<evidence type="ECO:0000256" key="1">
    <source>
        <dbReference type="SAM" id="MobiDB-lite"/>
    </source>
</evidence>
<accession>A0A4R2C1M7</accession>
<sequence>MSAIARDPVLNSTLPSDQRISAAGLERRSLHGRSSPFTAAVASGTIASLTTTAVLSLLARLEGRSIFQPANATRHWLHGEKAGHVKVGDTKHTLVGYCTHHLSAIFWAQPFEAWLSADRSGKATFTLRKAAITAAFAYLVDYHLVPKRLTPRLGDRSLEEIDWTDLRRTGARSGGGSHGDTEIATPEPSRQMKRPA</sequence>
<gene>
    <name evidence="2" type="ORF">EV184_103356</name>
</gene>
<dbReference type="Proteomes" id="UP000295043">
    <property type="component" value="Unassembled WGS sequence"/>
</dbReference>
<feature type="region of interest" description="Disordered" evidence="1">
    <location>
        <begin position="168"/>
        <end position="196"/>
    </location>
</feature>
<evidence type="ECO:0000313" key="3">
    <source>
        <dbReference type="Proteomes" id="UP000295043"/>
    </source>
</evidence>
<evidence type="ECO:0000313" key="2">
    <source>
        <dbReference type="EMBL" id="TCN33342.1"/>
    </source>
</evidence>
<proteinExistence type="predicted"/>
<dbReference type="RefSeq" id="WP_234879129.1">
    <property type="nucleotide sequence ID" value="NZ_SLVU01000003.1"/>
</dbReference>
<dbReference type="EMBL" id="SLVU01000003">
    <property type="protein sequence ID" value="TCN33342.1"/>
    <property type="molecule type" value="Genomic_DNA"/>
</dbReference>
<protein>
    <submittedName>
        <fullName evidence="2">Uncharacterized protein</fullName>
    </submittedName>
</protein>
<dbReference type="AlphaFoldDB" id="A0A4R2C1M7"/>
<comment type="caution">
    <text evidence="2">The sequence shown here is derived from an EMBL/GenBank/DDBJ whole genome shotgun (WGS) entry which is preliminary data.</text>
</comment>
<reference evidence="2 3" key="1">
    <citation type="submission" date="2019-03" db="EMBL/GenBank/DDBJ databases">
        <title>Genomic Encyclopedia of Type Strains, Phase IV (KMG-V): Genome sequencing to study the core and pangenomes of soil and plant-associated prokaryotes.</title>
        <authorList>
            <person name="Whitman W."/>
        </authorList>
    </citation>
    <scope>NUCLEOTIDE SEQUENCE [LARGE SCALE GENOMIC DNA]</scope>
    <source>
        <strain evidence="2 3">23C40</strain>
    </source>
</reference>
<name>A0A4R2C1M7_9HYPH</name>
<organism evidence="2 3">
    <name type="scientific">Sinorhizobium americanum</name>
    <dbReference type="NCBI Taxonomy" id="194963"/>
    <lineage>
        <taxon>Bacteria</taxon>
        <taxon>Pseudomonadati</taxon>
        <taxon>Pseudomonadota</taxon>
        <taxon>Alphaproteobacteria</taxon>
        <taxon>Hyphomicrobiales</taxon>
        <taxon>Rhizobiaceae</taxon>
        <taxon>Sinorhizobium/Ensifer group</taxon>
        <taxon>Sinorhizobium</taxon>
    </lineage>
</organism>